<proteinExistence type="predicted"/>
<dbReference type="AlphaFoldDB" id="A0A438I0X4"/>
<evidence type="ECO:0000313" key="2">
    <source>
        <dbReference type="Proteomes" id="UP000288805"/>
    </source>
</evidence>
<protein>
    <recommendedName>
        <fullName evidence="3">DUF4283 domain-containing protein</fullName>
    </recommendedName>
</protein>
<comment type="caution">
    <text evidence="1">The sequence shown here is derived from an EMBL/GenBank/DDBJ whole genome shotgun (WGS) entry which is preliminary data.</text>
</comment>
<gene>
    <name evidence="1" type="ORF">CK203_045755</name>
</gene>
<organism evidence="1 2">
    <name type="scientific">Vitis vinifera</name>
    <name type="common">Grape</name>
    <dbReference type="NCBI Taxonomy" id="29760"/>
    <lineage>
        <taxon>Eukaryota</taxon>
        <taxon>Viridiplantae</taxon>
        <taxon>Streptophyta</taxon>
        <taxon>Embryophyta</taxon>
        <taxon>Tracheophyta</taxon>
        <taxon>Spermatophyta</taxon>
        <taxon>Magnoliopsida</taxon>
        <taxon>eudicotyledons</taxon>
        <taxon>Gunneridae</taxon>
        <taxon>Pentapetalae</taxon>
        <taxon>rosids</taxon>
        <taxon>Vitales</taxon>
        <taxon>Vitaceae</taxon>
        <taxon>Viteae</taxon>
        <taxon>Vitis</taxon>
    </lineage>
</organism>
<dbReference type="Proteomes" id="UP000288805">
    <property type="component" value="Unassembled WGS sequence"/>
</dbReference>
<evidence type="ECO:0000313" key="1">
    <source>
        <dbReference type="EMBL" id="RVW90366.1"/>
    </source>
</evidence>
<name>A0A438I0X4_VITVI</name>
<dbReference type="EMBL" id="QGNW01000155">
    <property type="protein sequence ID" value="RVW90366.1"/>
    <property type="molecule type" value="Genomic_DNA"/>
</dbReference>
<evidence type="ECO:0008006" key="3">
    <source>
        <dbReference type="Google" id="ProtNLM"/>
    </source>
</evidence>
<reference evidence="1 2" key="1">
    <citation type="journal article" date="2018" name="PLoS Genet.">
        <title>Population sequencing reveals clonal diversity and ancestral inbreeding in the grapevine cultivar Chardonnay.</title>
        <authorList>
            <person name="Roach M.J."/>
            <person name="Johnson D.L."/>
            <person name="Bohlmann J."/>
            <person name="van Vuuren H.J."/>
            <person name="Jones S.J."/>
            <person name="Pretorius I.S."/>
            <person name="Schmidt S.A."/>
            <person name="Borneman A.R."/>
        </authorList>
    </citation>
    <scope>NUCLEOTIDE SEQUENCE [LARGE SCALE GENOMIC DNA]</scope>
    <source>
        <strain evidence="2">cv. Chardonnay</strain>
        <tissue evidence="1">Leaf</tissue>
    </source>
</reference>
<sequence>MGWIEVRGLPFYLLFEKYLFHLADGWGKVIKIDKRVAKLVDLSKILLKVEVKEIGFLLASITITSEGVDNQTGIIEMNEGRILISGGRGSHDRLEAMCK</sequence>
<accession>A0A438I0X4</accession>